<comment type="caution">
    <text evidence="1">The sequence shown here is derived from an EMBL/GenBank/DDBJ whole genome shotgun (WGS) entry which is preliminary data.</text>
</comment>
<protein>
    <submittedName>
        <fullName evidence="1">Uncharacterized protein</fullName>
    </submittedName>
</protein>
<sequence>MQSLSVFQRPACSIIGTSFWQHPQLPLKSASSLNKRIRPTGNCGCWKTPAGRVPVSDSNNDTLPMGLAIDYTSQQPIHISECSRLFQLSRFF</sequence>
<dbReference type="Proteomes" id="UP001157502">
    <property type="component" value="Chromosome 33"/>
</dbReference>
<accession>A0ACC2F794</accession>
<keyword evidence="2" id="KW-1185">Reference proteome</keyword>
<dbReference type="EMBL" id="CM055760">
    <property type="protein sequence ID" value="KAJ7987276.1"/>
    <property type="molecule type" value="Genomic_DNA"/>
</dbReference>
<reference evidence="1" key="1">
    <citation type="submission" date="2021-05" db="EMBL/GenBank/DDBJ databases">
        <authorList>
            <person name="Pan Q."/>
            <person name="Jouanno E."/>
            <person name="Zahm M."/>
            <person name="Klopp C."/>
            <person name="Cabau C."/>
            <person name="Louis A."/>
            <person name="Berthelot C."/>
            <person name="Parey E."/>
            <person name="Roest Crollius H."/>
            <person name="Montfort J."/>
            <person name="Robinson-Rechavi M."/>
            <person name="Bouchez O."/>
            <person name="Lampietro C."/>
            <person name="Lopez Roques C."/>
            <person name="Donnadieu C."/>
            <person name="Postlethwait J."/>
            <person name="Bobe J."/>
            <person name="Dillon D."/>
            <person name="Chandos A."/>
            <person name="von Hippel F."/>
            <person name="Guiguen Y."/>
        </authorList>
    </citation>
    <scope>NUCLEOTIDE SEQUENCE</scope>
    <source>
        <strain evidence="1">YG-Jan2019</strain>
    </source>
</reference>
<name>A0ACC2F794_DALPE</name>
<evidence type="ECO:0000313" key="2">
    <source>
        <dbReference type="Proteomes" id="UP001157502"/>
    </source>
</evidence>
<proteinExistence type="predicted"/>
<evidence type="ECO:0000313" key="1">
    <source>
        <dbReference type="EMBL" id="KAJ7987276.1"/>
    </source>
</evidence>
<organism evidence="1 2">
    <name type="scientific">Dallia pectoralis</name>
    <name type="common">Alaska blackfish</name>
    <dbReference type="NCBI Taxonomy" id="75939"/>
    <lineage>
        <taxon>Eukaryota</taxon>
        <taxon>Metazoa</taxon>
        <taxon>Chordata</taxon>
        <taxon>Craniata</taxon>
        <taxon>Vertebrata</taxon>
        <taxon>Euteleostomi</taxon>
        <taxon>Actinopterygii</taxon>
        <taxon>Neopterygii</taxon>
        <taxon>Teleostei</taxon>
        <taxon>Protacanthopterygii</taxon>
        <taxon>Esociformes</taxon>
        <taxon>Umbridae</taxon>
        <taxon>Dallia</taxon>
    </lineage>
</organism>
<gene>
    <name evidence="1" type="ORF">DPEC_G00337050</name>
</gene>